<gene>
    <name evidence="3" type="ORF">K444DRAFT_712915</name>
</gene>
<dbReference type="InterPro" id="IPR045518">
    <property type="entry name" value="2EXR"/>
</dbReference>
<dbReference type="Proteomes" id="UP000235371">
    <property type="component" value="Unassembled WGS sequence"/>
</dbReference>
<feature type="region of interest" description="Disordered" evidence="1">
    <location>
        <begin position="1"/>
        <end position="35"/>
    </location>
</feature>
<reference evidence="3 4" key="1">
    <citation type="submission" date="2016-04" db="EMBL/GenBank/DDBJ databases">
        <title>A degradative enzymes factory behind the ericoid mycorrhizal symbiosis.</title>
        <authorList>
            <consortium name="DOE Joint Genome Institute"/>
            <person name="Martino E."/>
            <person name="Morin E."/>
            <person name="Grelet G."/>
            <person name="Kuo A."/>
            <person name="Kohler A."/>
            <person name="Daghino S."/>
            <person name="Barry K."/>
            <person name="Choi C."/>
            <person name="Cichocki N."/>
            <person name="Clum A."/>
            <person name="Copeland A."/>
            <person name="Hainaut M."/>
            <person name="Haridas S."/>
            <person name="Labutti K."/>
            <person name="Lindquist E."/>
            <person name="Lipzen A."/>
            <person name="Khouja H.-R."/>
            <person name="Murat C."/>
            <person name="Ohm R."/>
            <person name="Olson A."/>
            <person name="Spatafora J."/>
            <person name="Veneault-Fourrey C."/>
            <person name="Henrissat B."/>
            <person name="Grigoriev I."/>
            <person name="Martin F."/>
            <person name="Perotto S."/>
        </authorList>
    </citation>
    <scope>NUCLEOTIDE SEQUENCE [LARGE SCALE GENOMIC DNA]</scope>
    <source>
        <strain evidence="3 4">E</strain>
    </source>
</reference>
<evidence type="ECO:0000256" key="1">
    <source>
        <dbReference type="SAM" id="MobiDB-lite"/>
    </source>
</evidence>
<dbReference type="OrthoDB" id="3439380at2759"/>
<accession>A0A2J6SEU4</accession>
<dbReference type="GeneID" id="36596361"/>
<proteinExistence type="predicted"/>
<evidence type="ECO:0000313" key="4">
    <source>
        <dbReference type="Proteomes" id="UP000235371"/>
    </source>
</evidence>
<protein>
    <recommendedName>
        <fullName evidence="2">2EXR domain-containing protein</fullName>
    </recommendedName>
</protein>
<feature type="compositionally biased region" description="Polar residues" evidence="1">
    <location>
        <begin position="1"/>
        <end position="23"/>
    </location>
</feature>
<name>A0A2J6SEU4_9HELO</name>
<dbReference type="AlphaFoldDB" id="A0A2J6SEU4"/>
<dbReference type="InParanoid" id="A0A2J6SEU4"/>
<organism evidence="3 4">
    <name type="scientific">Hyaloscypha bicolor E</name>
    <dbReference type="NCBI Taxonomy" id="1095630"/>
    <lineage>
        <taxon>Eukaryota</taxon>
        <taxon>Fungi</taxon>
        <taxon>Dikarya</taxon>
        <taxon>Ascomycota</taxon>
        <taxon>Pezizomycotina</taxon>
        <taxon>Leotiomycetes</taxon>
        <taxon>Helotiales</taxon>
        <taxon>Hyaloscyphaceae</taxon>
        <taxon>Hyaloscypha</taxon>
        <taxon>Hyaloscypha bicolor</taxon>
    </lineage>
</organism>
<evidence type="ECO:0000313" key="3">
    <source>
        <dbReference type="EMBL" id="PMD49264.1"/>
    </source>
</evidence>
<sequence length="302" mass="35129">MTHSGNSSYLCSSSDQTLENRTFSPEPPAPNSDDIDDALENLSLLQEQADPVQGLVIQQQLAPSSFPKFSLLPAELRLQTWRGSFPAPRSLDISQAFIRMRERPLKIDTSTLTTLHVNQESRGETLRYYRVALIPQPYRRVVWKVRRWGGHYQWQEPKQTAQPRVCFSPTRDFFYMEDPHCLPRLRNLTCIDGLSIFHNITELVLSNVCWINCERCLEPIQRFDSLEKLTLAISISRWETDGLWWNPDNLEWMSRAEFFRRLNEYAAELRGKDPSRPKLEISVWPNSGVHPSMWIKGREHSG</sequence>
<dbReference type="EMBL" id="KZ613921">
    <property type="protein sequence ID" value="PMD49264.1"/>
    <property type="molecule type" value="Genomic_DNA"/>
</dbReference>
<dbReference type="RefSeq" id="XP_024726168.1">
    <property type="nucleotide sequence ID" value="XM_024888285.1"/>
</dbReference>
<evidence type="ECO:0000259" key="2">
    <source>
        <dbReference type="Pfam" id="PF20150"/>
    </source>
</evidence>
<dbReference type="Pfam" id="PF20150">
    <property type="entry name" value="2EXR"/>
    <property type="match status" value="1"/>
</dbReference>
<dbReference type="PANTHER" id="PTHR35910">
    <property type="entry name" value="2EXR DOMAIN-CONTAINING PROTEIN"/>
    <property type="match status" value="1"/>
</dbReference>
<dbReference type="PANTHER" id="PTHR35910:SF6">
    <property type="entry name" value="2EXR DOMAIN-CONTAINING PROTEIN"/>
    <property type="match status" value="1"/>
</dbReference>
<keyword evidence="4" id="KW-1185">Reference proteome</keyword>
<feature type="domain" description="2EXR" evidence="2">
    <location>
        <begin position="66"/>
        <end position="173"/>
    </location>
</feature>